<dbReference type="Proteomes" id="UP000019024">
    <property type="component" value="Chromosome"/>
</dbReference>
<organism evidence="1 2">
    <name type="scientific">Halostagnicola larsenii XH-48</name>
    <dbReference type="NCBI Taxonomy" id="797299"/>
    <lineage>
        <taxon>Archaea</taxon>
        <taxon>Methanobacteriati</taxon>
        <taxon>Methanobacteriota</taxon>
        <taxon>Stenosarchaea group</taxon>
        <taxon>Halobacteria</taxon>
        <taxon>Halobacteriales</taxon>
        <taxon>Natrialbaceae</taxon>
        <taxon>Halostagnicola</taxon>
    </lineage>
</organism>
<dbReference type="EMBL" id="CP007055">
    <property type="protein sequence ID" value="AHG00732.1"/>
    <property type="molecule type" value="Genomic_DNA"/>
</dbReference>
<sequence length="58" mass="6573">MFAEHVRGLTPEGHRVKERLMPDGEGNFGHDVVAVTRQEQVTREEIEYPVNAGIADQR</sequence>
<dbReference type="GeneID" id="43330752"/>
<evidence type="ECO:0000313" key="2">
    <source>
        <dbReference type="Proteomes" id="UP000019024"/>
    </source>
</evidence>
<gene>
    <name evidence="1" type="ORF">HALLA_05820</name>
</gene>
<protein>
    <submittedName>
        <fullName evidence="1">Uncharacterized protein</fullName>
    </submittedName>
</protein>
<accession>W0JTU8</accession>
<dbReference type="OrthoDB" id="382400at2157"/>
<dbReference type="AlphaFoldDB" id="W0JTU8"/>
<dbReference type="RefSeq" id="WP_157231297.1">
    <property type="nucleotide sequence ID" value="NZ_CP007055.1"/>
</dbReference>
<evidence type="ECO:0000313" key="1">
    <source>
        <dbReference type="EMBL" id="AHG00732.1"/>
    </source>
</evidence>
<keyword evidence="2" id="KW-1185">Reference proteome</keyword>
<name>W0JTU8_9EURY</name>
<reference evidence="1 2" key="1">
    <citation type="submission" date="2014-01" db="EMBL/GenBank/DDBJ databases">
        <authorList>
            <consortium name="DOE Joint Genome Institute"/>
            <person name="Anderson I."/>
            <person name="Huntemann M."/>
            <person name="Han J."/>
            <person name="Chen A."/>
            <person name="Kyrpides N."/>
            <person name="Mavromatis K."/>
            <person name="Markowitz V."/>
            <person name="Palaniappan K."/>
            <person name="Ivanova N."/>
            <person name="Schaumberg A."/>
            <person name="Pati A."/>
            <person name="Liolios K."/>
            <person name="Nordberg H.P."/>
            <person name="Cantor M.N."/>
            <person name="Hua S.X."/>
            <person name="Woyke T."/>
        </authorList>
    </citation>
    <scope>NUCLEOTIDE SEQUENCE [LARGE SCALE GENOMIC DNA]</scope>
    <source>
        <strain evidence="1 2">XH-48</strain>
    </source>
</reference>
<dbReference type="HOGENOM" id="CLU_2968341_0_0_2"/>
<dbReference type="KEGG" id="hlr:HALLA_05820"/>
<proteinExistence type="predicted"/>